<evidence type="ECO:0000256" key="6">
    <source>
        <dbReference type="ARBA" id="ARBA00023049"/>
    </source>
</evidence>
<keyword evidence="9" id="KW-1185">Reference proteome</keyword>
<dbReference type="CDD" id="cd12797">
    <property type="entry name" value="M23_peptidase"/>
    <property type="match status" value="1"/>
</dbReference>
<keyword evidence="6" id="KW-0482">Metalloprotease</keyword>
<gene>
    <name evidence="8" type="ORF">Ga0061067_1212</name>
</gene>
<accession>A0A0K6IC65</accession>
<feature type="domain" description="M23ase beta-sheet core" evidence="7">
    <location>
        <begin position="514"/>
        <end position="611"/>
    </location>
</feature>
<dbReference type="Pfam" id="PF01551">
    <property type="entry name" value="Peptidase_M23"/>
    <property type="match status" value="1"/>
</dbReference>
<evidence type="ECO:0000256" key="2">
    <source>
        <dbReference type="ARBA" id="ARBA00022670"/>
    </source>
</evidence>
<comment type="cofactor">
    <cofactor evidence="1">
        <name>Zn(2+)</name>
        <dbReference type="ChEBI" id="CHEBI:29105"/>
    </cofactor>
</comment>
<sequence length="660" mass="71807">MHLGPFQSHALPAVELGTMPPLVVYDERNALPDRRKVSLRWLTGTVLTGVTSIVLMGGALVAALDGQYRVAAATAHTPAPEILNTAGAGTKGDRISKAAAQFTSKRIIPLNVVTRSGDQEHIKARPYTFVNTSLMTRRLTDVEGRIPAFNPLQMFADQKPLDERTVSDAVYSAKSEGEFTLAQSDFPVNSPLIDTALTPSETEVERQVRVSARFLSESGIQIASRTIVDPDRFDFNLARQPDFARLSVRITQENVSFVSKQAGTAPVAGFDERIIPVEQDMAFKDILLDNQASDPEAEAILAAFRFGAGIVDLAPGDRLRLALGADPADPTITRVERVSIYSENRHKATVARSDNGIYVTANEPAGDLLDAFAEADRSAFSGSTGGPSVSLYESVYQTALEQQIPEDLIKELIGAFSYDVDFNSRVQPGDSLEVFYGGGDDETGGNGEILYASLHTGSAERRLYRFRAPDDGSVDYYDEEGRSAKKFLMRKPLSGGTFRSGFGMRQHPVYGFGKMHTGVDWSAPRGTPIMASGNGTIIKAGWESGYGKRVELRHANGYVTTYNHMNDFGPGIKEGGRVTQGQIIGYVGSTGLSTGPHLHYEVLVNNNFVDPMRIRLPRGRVLDGDMLASFEQERTRIDALLDRGQKPSRFASASASEAVR</sequence>
<evidence type="ECO:0000256" key="4">
    <source>
        <dbReference type="ARBA" id="ARBA00022801"/>
    </source>
</evidence>
<evidence type="ECO:0000313" key="8">
    <source>
        <dbReference type="EMBL" id="CUB00709.1"/>
    </source>
</evidence>
<dbReference type="EMBL" id="CYHE01000021">
    <property type="protein sequence ID" value="CUB00709.1"/>
    <property type="molecule type" value="Genomic_DNA"/>
</dbReference>
<dbReference type="InterPro" id="IPR011055">
    <property type="entry name" value="Dup_hybrid_motif"/>
</dbReference>
<name>A0A0K6IC65_9HYPH</name>
<dbReference type="GO" id="GO:0006508">
    <property type="term" value="P:proteolysis"/>
    <property type="evidence" value="ECO:0007669"/>
    <property type="project" value="UniProtKB-KW"/>
</dbReference>
<proteinExistence type="predicted"/>
<evidence type="ECO:0000259" key="7">
    <source>
        <dbReference type="Pfam" id="PF01551"/>
    </source>
</evidence>
<evidence type="ECO:0000256" key="1">
    <source>
        <dbReference type="ARBA" id="ARBA00001947"/>
    </source>
</evidence>
<dbReference type="GO" id="GO:0046872">
    <property type="term" value="F:metal ion binding"/>
    <property type="evidence" value="ECO:0007669"/>
    <property type="project" value="UniProtKB-KW"/>
</dbReference>
<evidence type="ECO:0000313" key="9">
    <source>
        <dbReference type="Proteomes" id="UP000183900"/>
    </source>
</evidence>
<evidence type="ECO:0000256" key="5">
    <source>
        <dbReference type="ARBA" id="ARBA00022833"/>
    </source>
</evidence>
<dbReference type="InterPro" id="IPR016047">
    <property type="entry name" value="M23ase_b-sheet_dom"/>
</dbReference>
<dbReference type="InterPro" id="IPR050570">
    <property type="entry name" value="Cell_wall_metabolism_enzyme"/>
</dbReference>
<dbReference type="PANTHER" id="PTHR21666:SF288">
    <property type="entry name" value="CELL DIVISION PROTEIN YTFB"/>
    <property type="match status" value="1"/>
</dbReference>
<dbReference type="GO" id="GO:0004222">
    <property type="term" value="F:metalloendopeptidase activity"/>
    <property type="evidence" value="ECO:0007669"/>
    <property type="project" value="TreeGrafter"/>
</dbReference>
<keyword evidence="2" id="KW-0645">Protease</keyword>
<dbReference type="AlphaFoldDB" id="A0A0K6IC65"/>
<dbReference type="OrthoDB" id="9805070at2"/>
<dbReference type="Gene3D" id="2.70.70.10">
    <property type="entry name" value="Glucose Permease (Domain IIA)"/>
    <property type="match status" value="1"/>
</dbReference>
<keyword evidence="3" id="KW-0479">Metal-binding</keyword>
<reference evidence="9" key="1">
    <citation type="submission" date="2015-08" db="EMBL/GenBank/DDBJ databases">
        <authorList>
            <person name="Varghese N."/>
        </authorList>
    </citation>
    <scope>NUCLEOTIDE SEQUENCE [LARGE SCALE GENOMIC DNA]</scope>
    <source>
        <strain evidence="9">DSM 23407</strain>
    </source>
</reference>
<dbReference type="Proteomes" id="UP000183900">
    <property type="component" value="Unassembled WGS sequence"/>
</dbReference>
<organism evidence="8 9">
    <name type="scientific">Pannonibacter indicus</name>
    <dbReference type="NCBI Taxonomy" id="466044"/>
    <lineage>
        <taxon>Bacteria</taxon>
        <taxon>Pseudomonadati</taxon>
        <taxon>Pseudomonadota</taxon>
        <taxon>Alphaproteobacteria</taxon>
        <taxon>Hyphomicrobiales</taxon>
        <taxon>Stappiaceae</taxon>
        <taxon>Pannonibacter</taxon>
    </lineage>
</organism>
<dbReference type="Gene3D" id="3.10.450.350">
    <property type="match status" value="1"/>
</dbReference>
<evidence type="ECO:0000256" key="3">
    <source>
        <dbReference type="ARBA" id="ARBA00022723"/>
    </source>
</evidence>
<keyword evidence="5" id="KW-0862">Zinc</keyword>
<keyword evidence="4 8" id="KW-0378">Hydrolase</keyword>
<protein>
    <submittedName>
        <fullName evidence="8">Murein DD-endopeptidase MepM and murein hydrolase activator NlpD, contain LysM domain</fullName>
    </submittedName>
</protein>
<dbReference type="SUPFAM" id="SSF51261">
    <property type="entry name" value="Duplicated hybrid motif"/>
    <property type="match status" value="1"/>
</dbReference>
<dbReference type="PANTHER" id="PTHR21666">
    <property type="entry name" value="PEPTIDASE-RELATED"/>
    <property type="match status" value="1"/>
</dbReference>